<dbReference type="GO" id="GO:0010389">
    <property type="term" value="P:regulation of G2/M transition of mitotic cell cycle"/>
    <property type="evidence" value="ECO:0007669"/>
    <property type="project" value="TreeGrafter"/>
</dbReference>
<evidence type="ECO:0000313" key="7">
    <source>
        <dbReference type="EMBL" id="KAF4505984.1"/>
    </source>
</evidence>
<dbReference type="PANTHER" id="PTHR24056:SF576">
    <property type="entry name" value="SERINE_THREONINE-PROTEIN KINASE CSK1"/>
    <property type="match status" value="1"/>
</dbReference>
<dbReference type="Gene3D" id="3.30.200.20">
    <property type="entry name" value="Phosphorylase Kinase, domain 1"/>
    <property type="match status" value="1"/>
</dbReference>
<sequence length="376" mass="41146">MMPPSPEWKSSLSALDRYDVVRKIQSSLGPARPASDAIAVEQAAYDTSSTRDEYDAACASAAREPLPLHPDVATPPPDAIRIGPYQGCTFVAEGVTSEVYRAGDFALKVITTSHRSMEPHNPQREAKILAMLRPPCIPLLDVFRHQGHQLVLRFPFMPLTLSQLLAAGPLSKQRLRAIFTDTLRALGHIHALGIVHRDIKPSAVLLSSPSGPAFLSDFGTAWHPELSAHSEPAADKILDIGTGSYRAPEVLFGNKAYGAPVDMWGFGVMLAESICSPPVPPFESRPVDEDGNQLGLILSIFKTLGTPTPETWPEARHFNVSPFELWTVFPPRSWQEILPQADPPFRDLVAALVRYDGQRASASTALEFPCFVQEDE</sequence>
<dbReference type="GO" id="GO:0000307">
    <property type="term" value="C:cyclin-dependent protein kinase holoenzyme complex"/>
    <property type="evidence" value="ECO:0007669"/>
    <property type="project" value="TreeGrafter"/>
</dbReference>
<dbReference type="GO" id="GO:0010468">
    <property type="term" value="P:regulation of gene expression"/>
    <property type="evidence" value="ECO:0007669"/>
    <property type="project" value="TreeGrafter"/>
</dbReference>
<dbReference type="PANTHER" id="PTHR24056">
    <property type="entry name" value="CELL DIVISION PROTEIN KINASE"/>
    <property type="match status" value="1"/>
</dbReference>
<dbReference type="GO" id="GO:0005524">
    <property type="term" value="F:ATP binding"/>
    <property type="evidence" value="ECO:0007669"/>
    <property type="project" value="UniProtKB-KW"/>
</dbReference>
<keyword evidence="8" id="KW-1185">Reference proteome</keyword>
<protein>
    <recommendedName>
        <fullName evidence="1">cyclin-dependent kinase</fullName>
        <ecNumber evidence="1">2.7.11.22</ecNumber>
    </recommendedName>
</protein>
<feature type="domain" description="Protein kinase" evidence="6">
    <location>
        <begin position="85"/>
        <end position="371"/>
    </location>
</feature>
<comment type="catalytic activity">
    <reaction evidence="5">
        <text>L-seryl-[protein] + ATP = O-phospho-L-seryl-[protein] + ADP + H(+)</text>
        <dbReference type="Rhea" id="RHEA:17989"/>
        <dbReference type="Rhea" id="RHEA-COMP:9863"/>
        <dbReference type="Rhea" id="RHEA-COMP:11604"/>
        <dbReference type="ChEBI" id="CHEBI:15378"/>
        <dbReference type="ChEBI" id="CHEBI:29999"/>
        <dbReference type="ChEBI" id="CHEBI:30616"/>
        <dbReference type="ChEBI" id="CHEBI:83421"/>
        <dbReference type="ChEBI" id="CHEBI:456216"/>
        <dbReference type="EC" id="2.7.11.22"/>
    </reaction>
</comment>
<dbReference type="GO" id="GO:0007165">
    <property type="term" value="P:signal transduction"/>
    <property type="evidence" value="ECO:0007669"/>
    <property type="project" value="TreeGrafter"/>
</dbReference>
<keyword evidence="2" id="KW-0547">Nucleotide-binding</keyword>
<dbReference type="InterPro" id="IPR050108">
    <property type="entry name" value="CDK"/>
</dbReference>
<dbReference type="GO" id="GO:0005737">
    <property type="term" value="C:cytoplasm"/>
    <property type="evidence" value="ECO:0007669"/>
    <property type="project" value="TreeGrafter"/>
</dbReference>
<evidence type="ECO:0000313" key="8">
    <source>
        <dbReference type="Proteomes" id="UP000557566"/>
    </source>
</evidence>
<dbReference type="GO" id="GO:0030332">
    <property type="term" value="F:cyclin binding"/>
    <property type="evidence" value="ECO:0007669"/>
    <property type="project" value="TreeGrafter"/>
</dbReference>
<comment type="caution">
    <text evidence="7">The sequence shown here is derived from an EMBL/GenBank/DDBJ whole genome shotgun (WGS) entry which is preliminary data.</text>
</comment>
<name>A0A8H4LUR6_9HYPO</name>
<dbReference type="EMBL" id="JAAVMX010000007">
    <property type="protein sequence ID" value="KAF4505984.1"/>
    <property type="molecule type" value="Genomic_DNA"/>
</dbReference>
<evidence type="ECO:0000259" key="6">
    <source>
        <dbReference type="PROSITE" id="PS50011"/>
    </source>
</evidence>
<dbReference type="PROSITE" id="PS50011">
    <property type="entry name" value="PROTEIN_KINASE_DOM"/>
    <property type="match status" value="1"/>
</dbReference>
<dbReference type="GO" id="GO:0005634">
    <property type="term" value="C:nucleus"/>
    <property type="evidence" value="ECO:0007669"/>
    <property type="project" value="TreeGrafter"/>
</dbReference>
<keyword evidence="3" id="KW-0067">ATP-binding</keyword>
<evidence type="ECO:0000256" key="1">
    <source>
        <dbReference type="ARBA" id="ARBA00012425"/>
    </source>
</evidence>
<dbReference type="Pfam" id="PF00069">
    <property type="entry name" value="Pkinase"/>
    <property type="match status" value="1"/>
</dbReference>
<evidence type="ECO:0000256" key="2">
    <source>
        <dbReference type="ARBA" id="ARBA00022741"/>
    </source>
</evidence>
<dbReference type="SMART" id="SM00220">
    <property type="entry name" value="S_TKc"/>
    <property type="match status" value="1"/>
</dbReference>
<evidence type="ECO:0000256" key="5">
    <source>
        <dbReference type="ARBA" id="ARBA00048367"/>
    </source>
</evidence>
<organism evidence="7 8">
    <name type="scientific">Ophiocordyceps sinensis</name>
    <dbReference type="NCBI Taxonomy" id="72228"/>
    <lineage>
        <taxon>Eukaryota</taxon>
        <taxon>Fungi</taxon>
        <taxon>Dikarya</taxon>
        <taxon>Ascomycota</taxon>
        <taxon>Pezizomycotina</taxon>
        <taxon>Sordariomycetes</taxon>
        <taxon>Hypocreomycetidae</taxon>
        <taxon>Hypocreales</taxon>
        <taxon>Ophiocordycipitaceae</taxon>
        <taxon>Ophiocordyceps</taxon>
    </lineage>
</organism>
<dbReference type="InterPro" id="IPR011009">
    <property type="entry name" value="Kinase-like_dom_sf"/>
</dbReference>
<dbReference type="Gene3D" id="1.10.510.10">
    <property type="entry name" value="Transferase(Phosphotransferase) domain 1"/>
    <property type="match status" value="1"/>
</dbReference>
<dbReference type="GO" id="GO:0004693">
    <property type="term" value="F:cyclin-dependent protein serine/threonine kinase activity"/>
    <property type="evidence" value="ECO:0007669"/>
    <property type="project" value="UniProtKB-EC"/>
</dbReference>
<dbReference type="OrthoDB" id="413582at2759"/>
<dbReference type="Proteomes" id="UP000557566">
    <property type="component" value="Unassembled WGS sequence"/>
</dbReference>
<dbReference type="GO" id="GO:0000082">
    <property type="term" value="P:G1/S transition of mitotic cell cycle"/>
    <property type="evidence" value="ECO:0007669"/>
    <property type="project" value="TreeGrafter"/>
</dbReference>
<reference evidence="7 8" key="1">
    <citation type="journal article" date="2020" name="Genome Biol. Evol.">
        <title>A new high-quality draft genome assembly of the Chinese cordyceps Ophiocordyceps sinensis.</title>
        <authorList>
            <person name="Shu R."/>
            <person name="Zhang J."/>
            <person name="Meng Q."/>
            <person name="Zhang H."/>
            <person name="Zhou G."/>
            <person name="Li M."/>
            <person name="Wu P."/>
            <person name="Zhao Y."/>
            <person name="Chen C."/>
            <person name="Qin Q."/>
        </authorList>
    </citation>
    <scope>NUCLEOTIDE SEQUENCE [LARGE SCALE GENOMIC DNA]</scope>
    <source>
        <strain evidence="7 8">IOZ07</strain>
    </source>
</reference>
<evidence type="ECO:0000256" key="4">
    <source>
        <dbReference type="ARBA" id="ARBA00047811"/>
    </source>
</evidence>
<dbReference type="EC" id="2.7.11.22" evidence="1"/>
<dbReference type="AlphaFoldDB" id="A0A8H4LUR6"/>
<dbReference type="SUPFAM" id="SSF56112">
    <property type="entry name" value="Protein kinase-like (PK-like)"/>
    <property type="match status" value="1"/>
</dbReference>
<evidence type="ECO:0000256" key="3">
    <source>
        <dbReference type="ARBA" id="ARBA00022840"/>
    </source>
</evidence>
<comment type="catalytic activity">
    <reaction evidence="4">
        <text>L-threonyl-[protein] + ATP = O-phospho-L-threonyl-[protein] + ADP + H(+)</text>
        <dbReference type="Rhea" id="RHEA:46608"/>
        <dbReference type="Rhea" id="RHEA-COMP:11060"/>
        <dbReference type="Rhea" id="RHEA-COMP:11605"/>
        <dbReference type="ChEBI" id="CHEBI:15378"/>
        <dbReference type="ChEBI" id="CHEBI:30013"/>
        <dbReference type="ChEBI" id="CHEBI:30616"/>
        <dbReference type="ChEBI" id="CHEBI:61977"/>
        <dbReference type="ChEBI" id="CHEBI:456216"/>
        <dbReference type="EC" id="2.7.11.22"/>
    </reaction>
</comment>
<gene>
    <name evidence="7" type="ORF">G6O67_006115</name>
</gene>
<proteinExistence type="predicted"/>
<accession>A0A8H4LUR6</accession>
<dbReference type="InterPro" id="IPR000719">
    <property type="entry name" value="Prot_kinase_dom"/>
</dbReference>